<dbReference type="GO" id="GO:0004519">
    <property type="term" value="F:endonuclease activity"/>
    <property type="evidence" value="ECO:0007669"/>
    <property type="project" value="UniProtKB-KW"/>
</dbReference>
<dbReference type="InterPro" id="IPR036691">
    <property type="entry name" value="Endo/exonu/phosph_ase_sf"/>
</dbReference>
<reference evidence="3 4" key="1">
    <citation type="journal article" date="2024" name="BMC Genomics">
        <title>De novo assembly and annotation of Popillia japonica's genome with initial clues to its potential as an invasive pest.</title>
        <authorList>
            <person name="Cucini C."/>
            <person name="Boschi S."/>
            <person name="Funari R."/>
            <person name="Cardaioli E."/>
            <person name="Iannotti N."/>
            <person name="Marturano G."/>
            <person name="Paoli F."/>
            <person name="Bruttini M."/>
            <person name="Carapelli A."/>
            <person name="Frati F."/>
            <person name="Nardi F."/>
        </authorList>
    </citation>
    <scope>NUCLEOTIDE SEQUENCE [LARGE SCALE GENOMIC DNA]</scope>
    <source>
        <strain evidence="3">DMR45628</strain>
    </source>
</reference>
<proteinExistence type="predicted"/>
<name>A0AAW1KFH2_POPJA</name>
<comment type="caution">
    <text evidence="3">The sequence shown here is derived from an EMBL/GenBank/DDBJ whole genome shotgun (WGS) entry which is preliminary data.</text>
</comment>
<dbReference type="AlphaFoldDB" id="A0AAW1KFH2"/>
<evidence type="ECO:0000313" key="3">
    <source>
        <dbReference type="EMBL" id="KAK9717207.1"/>
    </source>
</evidence>
<feature type="domain" description="Endonuclease/exonuclease/phosphatase" evidence="2">
    <location>
        <begin position="391"/>
        <end position="489"/>
    </location>
</feature>
<feature type="compositionally biased region" description="Polar residues" evidence="1">
    <location>
        <begin position="584"/>
        <end position="594"/>
    </location>
</feature>
<keyword evidence="4" id="KW-1185">Reference proteome</keyword>
<dbReference type="Proteomes" id="UP001458880">
    <property type="component" value="Unassembled WGS sequence"/>
</dbReference>
<dbReference type="PANTHER" id="PTHR33273:SF2">
    <property type="entry name" value="ENDONUCLEASE_EXONUCLEASE_PHOSPHATASE DOMAIN-CONTAINING PROTEIN"/>
    <property type="match status" value="1"/>
</dbReference>
<organism evidence="3 4">
    <name type="scientific">Popillia japonica</name>
    <name type="common">Japanese beetle</name>
    <dbReference type="NCBI Taxonomy" id="7064"/>
    <lineage>
        <taxon>Eukaryota</taxon>
        <taxon>Metazoa</taxon>
        <taxon>Ecdysozoa</taxon>
        <taxon>Arthropoda</taxon>
        <taxon>Hexapoda</taxon>
        <taxon>Insecta</taxon>
        <taxon>Pterygota</taxon>
        <taxon>Neoptera</taxon>
        <taxon>Endopterygota</taxon>
        <taxon>Coleoptera</taxon>
        <taxon>Polyphaga</taxon>
        <taxon>Scarabaeiformia</taxon>
        <taxon>Scarabaeidae</taxon>
        <taxon>Rutelinae</taxon>
        <taxon>Popillia</taxon>
    </lineage>
</organism>
<feature type="compositionally biased region" description="Basic and acidic residues" evidence="1">
    <location>
        <begin position="139"/>
        <end position="148"/>
    </location>
</feature>
<dbReference type="Pfam" id="PF14529">
    <property type="entry name" value="Exo_endo_phos_2"/>
    <property type="match status" value="1"/>
</dbReference>
<dbReference type="EMBL" id="JASPKY010000245">
    <property type="protein sequence ID" value="KAK9717207.1"/>
    <property type="molecule type" value="Genomic_DNA"/>
</dbReference>
<dbReference type="Gene3D" id="3.60.10.10">
    <property type="entry name" value="Endonuclease/exonuclease/phosphatase"/>
    <property type="match status" value="1"/>
</dbReference>
<dbReference type="SUPFAM" id="SSF56219">
    <property type="entry name" value="DNase I-like"/>
    <property type="match status" value="1"/>
</dbReference>
<keyword evidence="3" id="KW-0378">Hydrolase</keyword>
<feature type="compositionally biased region" description="Basic and acidic residues" evidence="1">
    <location>
        <begin position="246"/>
        <end position="263"/>
    </location>
</feature>
<evidence type="ECO:0000256" key="1">
    <source>
        <dbReference type="SAM" id="MobiDB-lite"/>
    </source>
</evidence>
<keyword evidence="3" id="KW-0255">Endonuclease</keyword>
<sequence>MYTYSNRNAKSWVLVVRGFPEDIEEEELQEELTTMHLEPTKIYKMKKTKSPLFLVVLGSKITPAQLNKTHQFVAHTKRWGHSSSNCFVKTPRCLKCAEPHPTHSCRKEASTPATCANCRRDHPANYQGCPAHVAYKEAGDRASADSRNRQRPKPNTRRDPARAFLPAPPPVSNPWQRAPTEPTSTPEVARNEEDDFPPLRTTMTPPRTPPSGPGRQSHATSRIPTTRTGCTRPALAQARGNPLPARRPEETPQFNPEERDPPARLELPPAHPQLLGWTHLSTIISKINRELDIEWMDQQQENFYNAVKSATDPFTHISWTSNGWTSNRKTSTTRSSPPQTLSHTSRHSPPIRRQSLMADATRATWRHTKTSFTGIWTDTATRSKSWIPRLRLTEAVIAELFDRTSRHLVIGNLNARHTNWNNANNNANGTVLSNFTERSNIVIQHPDEPTCYPHNGQTPSTIDVVLNKGIALLGECRVVHGSSSDHCPILVTVRTGATLQEDEPHLDFLTTNWAQFRARVCEFLPTPRVPQTTEQLDRVADDVAQAVPRATLDTTSHVSKKSRRRWLPSSPGGWLRPSGVPKTPTGQHRSSPESSLKVGRKFTIWTRAEGQAADQRRLLKRWPGTSRSTTNCRTPRTTPLRRSNEPSATGEIVRTTLLKSPTC</sequence>
<feature type="region of interest" description="Disordered" evidence="1">
    <location>
        <begin position="318"/>
        <end position="353"/>
    </location>
</feature>
<feature type="compositionally biased region" description="Polar residues" evidence="1">
    <location>
        <begin position="217"/>
        <end position="229"/>
    </location>
</feature>
<feature type="region of interest" description="Disordered" evidence="1">
    <location>
        <begin position="624"/>
        <end position="649"/>
    </location>
</feature>
<protein>
    <submittedName>
        <fullName evidence="3">Endonuclease-reverse transcriptase</fullName>
    </submittedName>
</protein>
<evidence type="ECO:0000313" key="4">
    <source>
        <dbReference type="Proteomes" id="UP001458880"/>
    </source>
</evidence>
<keyword evidence="3" id="KW-0540">Nuclease</keyword>
<accession>A0AAW1KFH2</accession>
<dbReference type="InterPro" id="IPR005135">
    <property type="entry name" value="Endo/exonuclease/phosphatase"/>
</dbReference>
<evidence type="ECO:0000259" key="2">
    <source>
        <dbReference type="Pfam" id="PF14529"/>
    </source>
</evidence>
<feature type="region of interest" description="Disordered" evidence="1">
    <location>
        <begin position="551"/>
        <end position="596"/>
    </location>
</feature>
<feature type="compositionally biased region" description="Low complexity" evidence="1">
    <location>
        <begin position="325"/>
        <end position="342"/>
    </location>
</feature>
<feature type="region of interest" description="Disordered" evidence="1">
    <location>
        <begin position="139"/>
        <end position="270"/>
    </location>
</feature>
<feature type="compositionally biased region" description="Polar residues" evidence="1">
    <location>
        <begin position="625"/>
        <end position="647"/>
    </location>
</feature>
<gene>
    <name evidence="3" type="ORF">QE152_g24279</name>
</gene>
<dbReference type="PANTHER" id="PTHR33273">
    <property type="entry name" value="DOMAIN-CONTAINING PROTEIN, PUTATIVE-RELATED"/>
    <property type="match status" value="1"/>
</dbReference>